<feature type="transmembrane region" description="Helical" evidence="6">
    <location>
        <begin position="45"/>
        <end position="65"/>
    </location>
</feature>
<feature type="transmembrane region" description="Helical" evidence="6">
    <location>
        <begin position="342"/>
        <end position="366"/>
    </location>
</feature>
<feature type="transmembrane region" description="Helical" evidence="6">
    <location>
        <begin position="181"/>
        <end position="201"/>
    </location>
</feature>
<keyword evidence="4 6" id="KW-1133">Transmembrane helix</keyword>
<protein>
    <recommendedName>
        <fullName evidence="8">Polysaccharide biosynthesis protein C-terminal domain-containing protein</fullName>
    </recommendedName>
</protein>
<comment type="subcellular location">
    <subcellularLocation>
        <location evidence="1">Cell membrane</location>
        <topology evidence="1">Multi-pass membrane protein</topology>
    </subcellularLocation>
</comment>
<evidence type="ECO:0000256" key="6">
    <source>
        <dbReference type="SAM" id="Phobius"/>
    </source>
</evidence>
<evidence type="ECO:0000256" key="3">
    <source>
        <dbReference type="ARBA" id="ARBA00022692"/>
    </source>
</evidence>
<dbReference type="EMBL" id="DSRT01000113">
    <property type="protein sequence ID" value="HGW29696.1"/>
    <property type="molecule type" value="Genomic_DNA"/>
</dbReference>
<feature type="transmembrane region" description="Helical" evidence="6">
    <location>
        <begin position="373"/>
        <end position="394"/>
    </location>
</feature>
<sequence length="495" mass="55625">MTSNTSGSSLLRWQLISFASRMGAMFLGIVQSVVIVRILSVAEYGLVSIVTSVGAAFGVYQHLGLASGSTKEISTAENNEKVFKIFLTSTVIRYLISLPLALTLFILAPHLATQTYGHPELVLPLRIFSLVMLVQGVQSIFNAVISGLQRFKRLFLYQVFIALCSLVIYIPLIYFYKVNGYFYALLGFNILSSLVLGYLALKPLSGNFVFPAKEEFKALFKQILSISLGIFLVKIIYTYWNKIGPLILGTSLSPEQVGIFSFALLYSGKLMSVSDSVTDVNLPFLSKKFKENFEEFKQLFSSNFDKVFAFILFAGGSATYWVSEAVYLVIDKQKYAGSYDLVFPIIFAFIFYSIVNIVKSSILIPAGFIKEMILSFILMFFVTILSYFGFYTLLGPLSSMAWGMAFGSFVCATSMVIFLNLRLGYKFLNKSHIVLLLVIYLLCTANLPMFSFIKTICYVVFVLFYMKLLTHFKYLNKGQLGDYLLSLKHKNVKKS</sequence>
<feature type="transmembrane region" description="Helical" evidence="6">
    <location>
        <begin position="307"/>
        <end position="330"/>
    </location>
</feature>
<feature type="transmembrane region" description="Helical" evidence="6">
    <location>
        <begin position="155"/>
        <end position="175"/>
    </location>
</feature>
<name>A0A7C4XID1_UNCKA</name>
<feature type="transmembrane region" description="Helical" evidence="6">
    <location>
        <begin position="127"/>
        <end position="148"/>
    </location>
</feature>
<feature type="transmembrane region" description="Helical" evidence="6">
    <location>
        <begin position="85"/>
        <end position="107"/>
    </location>
</feature>
<proteinExistence type="predicted"/>
<accession>A0A7C4XID1</accession>
<dbReference type="GO" id="GO:0005886">
    <property type="term" value="C:plasma membrane"/>
    <property type="evidence" value="ECO:0007669"/>
    <property type="project" value="UniProtKB-SubCell"/>
</dbReference>
<evidence type="ECO:0000313" key="7">
    <source>
        <dbReference type="EMBL" id="HGW29696.1"/>
    </source>
</evidence>
<evidence type="ECO:0000256" key="5">
    <source>
        <dbReference type="ARBA" id="ARBA00023136"/>
    </source>
</evidence>
<feature type="transmembrane region" description="Helical" evidence="6">
    <location>
        <begin position="222"/>
        <end position="240"/>
    </location>
</feature>
<dbReference type="PANTHER" id="PTHR30250:SF26">
    <property type="entry name" value="PSMA PROTEIN"/>
    <property type="match status" value="1"/>
</dbReference>
<feature type="transmembrane region" description="Helical" evidence="6">
    <location>
        <begin position="21"/>
        <end position="39"/>
    </location>
</feature>
<evidence type="ECO:0000256" key="4">
    <source>
        <dbReference type="ARBA" id="ARBA00022989"/>
    </source>
</evidence>
<reference evidence="7" key="1">
    <citation type="journal article" date="2020" name="mSystems">
        <title>Genome- and Community-Level Interaction Insights into Carbon Utilization and Element Cycling Functions of Hydrothermarchaeota in Hydrothermal Sediment.</title>
        <authorList>
            <person name="Zhou Z."/>
            <person name="Liu Y."/>
            <person name="Xu W."/>
            <person name="Pan J."/>
            <person name="Luo Z.H."/>
            <person name="Li M."/>
        </authorList>
    </citation>
    <scope>NUCLEOTIDE SEQUENCE [LARGE SCALE GENOMIC DNA]</scope>
    <source>
        <strain evidence="7">SpSt-417</strain>
    </source>
</reference>
<gene>
    <name evidence="7" type="ORF">ENR63_02115</name>
</gene>
<evidence type="ECO:0000256" key="2">
    <source>
        <dbReference type="ARBA" id="ARBA00022475"/>
    </source>
</evidence>
<organism evidence="7">
    <name type="scientific">candidate division WWE3 bacterium</name>
    <dbReference type="NCBI Taxonomy" id="2053526"/>
    <lineage>
        <taxon>Bacteria</taxon>
        <taxon>Katanobacteria</taxon>
    </lineage>
</organism>
<dbReference type="Pfam" id="PF13440">
    <property type="entry name" value="Polysacc_synt_3"/>
    <property type="match status" value="1"/>
</dbReference>
<dbReference type="InterPro" id="IPR050833">
    <property type="entry name" value="Poly_Biosynth_Transport"/>
</dbReference>
<feature type="transmembrane region" description="Helical" evidence="6">
    <location>
        <begin position="400"/>
        <end position="421"/>
    </location>
</feature>
<feature type="transmembrane region" description="Helical" evidence="6">
    <location>
        <begin position="433"/>
        <end position="466"/>
    </location>
</feature>
<comment type="caution">
    <text evidence="7">The sequence shown here is derived from an EMBL/GenBank/DDBJ whole genome shotgun (WGS) entry which is preliminary data.</text>
</comment>
<dbReference type="PANTHER" id="PTHR30250">
    <property type="entry name" value="PST FAMILY PREDICTED COLANIC ACID TRANSPORTER"/>
    <property type="match status" value="1"/>
</dbReference>
<evidence type="ECO:0000256" key="1">
    <source>
        <dbReference type="ARBA" id="ARBA00004651"/>
    </source>
</evidence>
<keyword evidence="5 6" id="KW-0472">Membrane</keyword>
<keyword evidence="2" id="KW-1003">Cell membrane</keyword>
<dbReference type="AlphaFoldDB" id="A0A7C4XID1"/>
<keyword evidence="3 6" id="KW-0812">Transmembrane</keyword>
<evidence type="ECO:0008006" key="8">
    <source>
        <dbReference type="Google" id="ProtNLM"/>
    </source>
</evidence>